<dbReference type="InParanoid" id="A0A4S2N6H9"/>
<evidence type="ECO:0000313" key="2">
    <source>
        <dbReference type="EMBL" id="TGZ84694.1"/>
    </source>
</evidence>
<dbReference type="Proteomes" id="UP000298138">
    <property type="component" value="Unassembled WGS sequence"/>
</dbReference>
<keyword evidence="1" id="KW-1133">Transmembrane helix</keyword>
<organism evidence="2 3">
    <name type="scientific">Ascodesmis nigricans</name>
    <dbReference type="NCBI Taxonomy" id="341454"/>
    <lineage>
        <taxon>Eukaryota</taxon>
        <taxon>Fungi</taxon>
        <taxon>Dikarya</taxon>
        <taxon>Ascomycota</taxon>
        <taxon>Pezizomycotina</taxon>
        <taxon>Pezizomycetes</taxon>
        <taxon>Pezizales</taxon>
        <taxon>Ascodesmidaceae</taxon>
        <taxon>Ascodesmis</taxon>
    </lineage>
</organism>
<name>A0A4S2N6H9_9PEZI</name>
<protein>
    <submittedName>
        <fullName evidence="2">Uncharacterized protein</fullName>
    </submittedName>
</protein>
<keyword evidence="3" id="KW-1185">Reference proteome</keyword>
<dbReference type="AlphaFoldDB" id="A0A4S2N6H9"/>
<keyword evidence="1" id="KW-0812">Transmembrane</keyword>
<reference evidence="2 3" key="1">
    <citation type="submission" date="2019-04" db="EMBL/GenBank/DDBJ databases">
        <title>Comparative genomics and transcriptomics to analyze fruiting body development in filamentous ascomycetes.</title>
        <authorList>
            <consortium name="DOE Joint Genome Institute"/>
            <person name="Lutkenhaus R."/>
            <person name="Traeger S."/>
            <person name="Breuer J."/>
            <person name="Kuo A."/>
            <person name="Lipzen A."/>
            <person name="Pangilinan J."/>
            <person name="Dilworth D."/>
            <person name="Sandor L."/>
            <person name="Poggeler S."/>
            <person name="Barry K."/>
            <person name="Grigoriev I.V."/>
            <person name="Nowrousian M."/>
        </authorList>
    </citation>
    <scope>NUCLEOTIDE SEQUENCE [LARGE SCALE GENOMIC DNA]</scope>
    <source>
        <strain evidence="2 3">CBS 389.68</strain>
    </source>
</reference>
<evidence type="ECO:0000256" key="1">
    <source>
        <dbReference type="SAM" id="Phobius"/>
    </source>
</evidence>
<proteinExistence type="predicted"/>
<sequence>MWISKCCIEGFRACGVWSTDSVIRSCYILLNLVVLLRCICIYFSLSGFHGLVLLE</sequence>
<evidence type="ECO:0000313" key="3">
    <source>
        <dbReference type="Proteomes" id="UP000298138"/>
    </source>
</evidence>
<feature type="transmembrane region" description="Helical" evidence="1">
    <location>
        <begin position="27"/>
        <end position="54"/>
    </location>
</feature>
<dbReference type="EMBL" id="ML220112">
    <property type="protein sequence ID" value="TGZ84694.1"/>
    <property type="molecule type" value="Genomic_DNA"/>
</dbReference>
<keyword evidence="1" id="KW-0472">Membrane</keyword>
<accession>A0A4S2N6H9</accession>
<gene>
    <name evidence="2" type="ORF">EX30DRAFT_5896</name>
</gene>